<dbReference type="Pfam" id="PF02870">
    <property type="entry name" value="Methyltransf_1N"/>
    <property type="match status" value="1"/>
</dbReference>
<accession>A0A3E0B080</accession>
<dbReference type="Gene3D" id="1.10.10.10">
    <property type="entry name" value="Winged helix-like DNA-binding domain superfamily/Winged helix DNA-binding domain"/>
    <property type="match status" value="1"/>
</dbReference>
<evidence type="ECO:0000256" key="5">
    <source>
        <dbReference type="ARBA" id="ARBA00022679"/>
    </source>
</evidence>
<keyword evidence="4 9" id="KW-0489">Methyltransferase</keyword>
<evidence type="ECO:0000256" key="2">
    <source>
        <dbReference type="ARBA" id="ARBA00008711"/>
    </source>
</evidence>
<protein>
    <recommendedName>
        <fullName evidence="9">Methylated-DNA--protein-cysteine methyltransferase</fullName>
        <ecNumber evidence="9">2.1.1.63</ecNumber>
    </recommendedName>
    <alternativeName>
        <fullName evidence="9">6-O-methylguanine-DNA methyltransferase</fullName>
        <shortName evidence="9">MGMT</shortName>
    </alternativeName>
    <alternativeName>
        <fullName evidence="9">O-6-methylguanine-DNA-alkyltransferase</fullName>
    </alternativeName>
</protein>
<dbReference type="InterPro" id="IPR014048">
    <property type="entry name" value="MethylDNA_cys_MeTrfase_DNA-bd"/>
</dbReference>
<feature type="active site" description="Nucleophile; methyl group acceptor" evidence="9">
    <location>
        <position position="124"/>
    </location>
</feature>
<dbReference type="SUPFAM" id="SSF53155">
    <property type="entry name" value="Methylated DNA-protein cysteine methyltransferase domain"/>
    <property type="match status" value="1"/>
</dbReference>
<evidence type="ECO:0000256" key="4">
    <source>
        <dbReference type="ARBA" id="ARBA00022603"/>
    </source>
</evidence>
<dbReference type="FunFam" id="1.10.10.10:FF:000214">
    <property type="entry name" value="Methylated-DNA--protein-cysteine methyltransferase"/>
    <property type="match status" value="1"/>
</dbReference>
<comment type="catalytic activity">
    <reaction evidence="8 9">
        <text>a 6-O-methyl-2'-deoxyguanosine in DNA + L-cysteinyl-[protein] = S-methyl-L-cysteinyl-[protein] + a 2'-deoxyguanosine in DNA</text>
        <dbReference type="Rhea" id="RHEA:24000"/>
        <dbReference type="Rhea" id="RHEA-COMP:10131"/>
        <dbReference type="Rhea" id="RHEA-COMP:10132"/>
        <dbReference type="Rhea" id="RHEA-COMP:11367"/>
        <dbReference type="Rhea" id="RHEA-COMP:11368"/>
        <dbReference type="ChEBI" id="CHEBI:29950"/>
        <dbReference type="ChEBI" id="CHEBI:82612"/>
        <dbReference type="ChEBI" id="CHEBI:85445"/>
        <dbReference type="ChEBI" id="CHEBI:85448"/>
        <dbReference type="EC" id="2.1.1.63"/>
    </reaction>
</comment>
<evidence type="ECO:0000256" key="3">
    <source>
        <dbReference type="ARBA" id="ARBA00022490"/>
    </source>
</evidence>
<dbReference type="PROSITE" id="PS00374">
    <property type="entry name" value="MGMT"/>
    <property type="match status" value="1"/>
</dbReference>
<dbReference type="SUPFAM" id="SSF46767">
    <property type="entry name" value="Methylated DNA-protein cysteine methyltransferase, C-terminal domain"/>
    <property type="match status" value="1"/>
</dbReference>
<evidence type="ECO:0000256" key="8">
    <source>
        <dbReference type="ARBA" id="ARBA00049348"/>
    </source>
</evidence>
<keyword evidence="3 9" id="KW-0963">Cytoplasm</keyword>
<evidence type="ECO:0000256" key="1">
    <source>
        <dbReference type="ARBA" id="ARBA00001286"/>
    </source>
</evidence>
<dbReference type="EMBL" id="QUMW01000009">
    <property type="protein sequence ID" value="REG25379.1"/>
    <property type="molecule type" value="Genomic_DNA"/>
</dbReference>
<dbReference type="GO" id="GO:0032259">
    <property type="term" value="P:methylation"/>
    <property type="evidence" value="ECO:0007669"/>
    <property type="project" value="UniProtKB-KW"/>
</dbReference>
<dbReference type="InterPro" id="IPR023546">
    <property type="entry name" value="MGMT"/>
</dbReference>
<evidence type="ECO:0000313" key="13">
    <source>
        <dbReference type="Proteomes" id="UP000257076"/>
    </source>
</evidence>
<dbReference type="HAMAP" id="MF_00772">
    <property type="entry name" value="OGT"/>
    <property type="match status" value="1"/>
</dbReference>
<proteinExistence type="inferred from homology"/>
<reference evidence="12 13" key="1">
    <citation type="submission" date="2018-08" db="EMBL/GenBank/DDBJ databases">
        <title>Genomic Encyclopedia of Type Strains, Phase IV (KMG-IV): sequencing the most valuable type-strain genomes for metagenomic binning, comparative biology and taxonomic classification.</title>
        <authorList>
            <person name="Goeker M."/>
        </authorList>
    </citation>
    <scope>NUCLEOTIDE SEQUENCE [LARGE SCALE GENOMIC DNA]</scope>
    <source>
        <strain evidence="12 13">DSM 17274</strain>
    </source>
</reference>
<comment type="subcellular location">
    <subcellularLocation>
        <location evidence="9">Cytoplasm</location>
    </subcellularLocation>
</comment>
<dbReference type="Gene3D" id="3.30.160.70">
    <property type="entry name" value="Methylated DNA-protein cysteine methyltransferase domain"/>
    <property type="match status" value="1"/>
</dbReference>
<feature type="domain" description="Methylguanine DNA methyltransferase ribonuclease-like" evidence="11">
    <location>
        <begin position="9"/>
        <end position="66"/>
    </location>
</feature>
<dbReference type="OrthoDB" id="9802228at2"/>
<dbReference type="RefSeq" id="WP_115884074.1">
    <property type="nucleotide sequence ID" value="NZ_CBCSHX010000001.1"/>
</dbReference>
<dbReference type="InterPro" id="IPR036631">
    <property type="entry name" value="MGMT_N_sf"/>
</dbReference>
<dbReference type="EC" id="2.1.1.63" evidence="9"/>
<dbReference type="GO" id="GO:0006307">
    <property type="term" value="P:DNA alkylation repair"/>
    <property type="evidence" value="ECO:0007669"/>
    <property type="project" value="UniProtKB-UniRule"/>
</dbReference>
<dbReference type="InterPro" id="IPR008332">
    <property type="entry name" value="MethylG_MeTrfase_N"/>
</dbReference>
<evidence type="ECO:0000313" key="12">
    <source>
        <dbReference type="EMBL" id="REG25379.1"/>
    </source>
</evidence>
<evidence type="ECO:0000259" key="10">
    <source>
        <dbReference type="Pfam" id="PF01035"/>
    </source>
</evidence>
<keyword evidence="6 9" id="KW-0227">DNA damage</keyword>
<dbReference type="GO" id="GO:0005737">
    <property type="term" value="C:cytoplasm"/>
    <property type="evidence" value="ECO:0007669"/>
    <property type="project" value="UniProtKB-SubCell"/>
</dbReference>
<dbReference type="Pfam" id="PF01035">
    <property type="entry name" value="DNA_binding_1"/>
    <property type="match status" value="1"/>
</dbReference>
<keyword evidence="5 9" id="KW-0808">Transferase</keyword>
<gene>
    <name evidence="12" type="ORF">DFR63_0413</name>
</gene>
<dbReference type="InterPro" id="IPR036217">
    <property type="entry name" value="MethylDNA_cys_MeTrfase_DNAb"/>
</dbReference>
<evidence type="ECO:0000256" key="6">
    <source>
        <dbReference type="ARBA" id="ARBA00022763"/>
    </source>
</evidence>
<feature type="domain" description="Methylated-DNA-[protein]-cysteine S-methyltransferase DNA binding" evidence="10">
    <location>
        <begin position="73"/>
        <end position="152"/>
    </location>
</feature>
<comment type="catalytic activity">
    <reaction evidence="1 9">
        <text>a 4-O-methyl-thymidine in DNA + L-cysteinyl-[protein] = a thymidine in DNA + S-methyl-L-cysteinyl-[protein]</text>
        <dbReference type="Rhea" id="RHEA:53428"/>
        <dbReference type="Rhea" id="RHEA-COMP:10131"/>
        <dbReference type="Rhea" id="RHEA-COMP:10132"/>
        <dbReference type="Rhea" id="RHEA-COMP:13555"/>
        <dbReference type="Rhea" id="RHEA-COMP:13556"/>
        <dbReference type="ChEBI" id="CHEBI:29950"/>
        <dbReference type="ChEBI" id="CHEBI:82612"/>
        <dbReference type="ChEBI" id="CHEBI:137386"/>
        <dbReference type="ChEBI" id="CHEBI:137387"/>
        <dbReference type="EC" id="2.1.1.63"/>
    </reaction>
</comment>
<evidence type="ECO:0000256" key="7">
    <source>
        <dbReference type="ARBA" id="ARBA00023204"/>
    </source>
</evidence>
<sequence length="165" mass="18756">MTSTVYYHKFDIGWLRIESLDDAIIRIDYADDPETSDKPDKVIKQCISELNEYFSGERETFGVKIKPETHGTPFQKSVWKELRQIPYGETISYKVLAERISGSNYSRAVANANGKNPISIIIPCHRVIASNNTLGGYTGGLDKKKLLLSVEGRQPCYINEIQLYY</sequence>
<dbReference type="NCBIfam" id="TIGR00589">
    <property type="entry name" value="ogt"/>
    <property type="match status" value="1"/>
</dbReference>
<dbReference type="InterPro" id="IPR036388">
    <property type="entry name" value="WH-like_DNA-bd_sf"/>
</dbReference>
<comment type="function">
    <text evidence="9">Involved in the cellular defense against the biological effects of O6-methylguanine (O6-MeG) and O4-methylthymine (O4-MeT) in DNA. Repairs the methylated nucleobase in DNA by stoichiometrically transferring the methyl group to a cysteine residue in the enzyme. This is a suicide reaction: the enzyme is irreversibly inactivated.</text>
</comment>
<evidence type="ECO:0000256" key="9">
    <source>
        <dbReference type="HAMAP-Rule" id="MF_00772"/>
    </source>
</evidence>
<dbReference type="CDD" id="cd06445">
    <property type="entry name" value="ATase"/>
    <property type="match status" value="1"/>
</dbReference>
<evidence type="ECO:0000259" key="11">
    <source>
        <dbReference type="Pfam" id="PF02870"/>
    </source>
</evidence>
<organism evidence="12 13">
    <name type="scientific">Jeotgalicoccus halotolerans</name>
    <dbReference type="NCBI Taxonomy" id="157227"/>
    <lineage>
        <taxon>Bacteria</taxon>
        <taxon>Bacillati</taxon>
        <taxon>Bacillota</taxon>
        <taxon>Bacilli</taxon>
        <taxon>Bacillales</taxon>
        <taxon>Staphylococcaceae</taxon>
        <taxon>Jeotgalicoccus</taxon>
    </lineage>
</organism>
<keyword evidence="7 9" id="KW-0234">DNA repair</keyword>
<dbReference type="PANTHER" id="PTHR10815">
    <property type="entry name" value="METHYLATED-DNA--PROTEIN-CYSTEINE METHYLTRANSFERASE"/>
    <property type="match status" value="1"/>
</dbReference>
<dbReference type="AlphaFoldDB" id="A0A3E0B080"/>
<comment type="similarity">
    <text evidence="2 9">Belongs to the MGMT family.</text>
</comment>
<dbReference type="GO" id="GO:0003908">
    <property type="term" value="F:methylated-DNA-[protein]-cysteine S-methyltransferase activity"/>
    <property type="evidence" value="ECO:0007669"/>
    <property type="project" value="UniProtKB-UniRule"/>
</dbReference>
<name>A0A3E0B080_9STAP</name>
<dbReference type="PANTHER" id="PTHR10815:SF13">
    <property type="entry name" value="METHYLATED-DNA--PROTEIN-CYSTEINE METHYLTRANSFERASE"/>
    <property type="match status" value="1"/>
</dbReference>
<dbReference type="Proteomes" id="UP000257076">
    <property type="component" value="Unassembled WGS sequence"/>
</dbReference>
<comment type="caution">
    <text evidence="12">The sequence shown here is derived from an EMBL/GenBank/DDBJ whole genome shotgun (WGS) entry which is preliminary data.</text>
</comment>
<comment type="miscellaneous">
    <text evidence="9">This enzyme catalyzes only one turnover and therefore is not strictly catalytic. According to one definition, an enzyme is a biocatalyst that acts repeatedly and over many reaction cycles.</text>
</comment>
<keyword evidence="13" id="KW-1185">Reference proteome</keyword>
<dbReference type="InterPro" id="IPR001497">
    <property type="entry name" value="MethylDNA_cys_MeTrfase_AS"/>
</dbReference>